<evidence type="ECO:0000313" key="1">
    <source>
        <dbReference type="EMBL" id="GFD19704.1"/>
    </source>
</evidence>
<accession>A0A699UJC9</accession>
<organism evidence="1">
    <name type="scientific">Tanacetum cinerariifolium</name>
    <name type="common">Dalmatian daisy</name>
    <name type="synonym">Chrysanthemum cinerariifolium</name>
    <dbReference type="NCBI Taxonomy" id="118510"/>
    <lineage>
        <taxon>Eukaryota</taxon>
        <taxon>Viridiplantae</taxon>
        <taxon>Streptophyta</taxon>
        <taxon>Embryophyta</taxon>
        <taxon>Tracheophyta</taxon>
        <taxon>Spermatophyta</taxon>
        <taxon>Magnoliopsida</taxon>
        <taxon>eudicotyledons</taxon>
        <taxon>Gunneridae</taxon>
        <taxon>Pentapetalae</taxon>
        <taxon>asterids</taxon>
        <taxon>campanulids</taxon>
        <taxon>Asterales</taxon>
        <taxon>Asteraceae</taxon>
        <taxon>Asteroideae</taxon>
        <taxon>Anthemideae</taxon>
        <taxon>Anthemidinae</taxon>
        <taxon>Tanacetum</taxon>
    </lineage>
</organism>
<proteinExistence type="predicted"/>
<name>A0A699UJC9_TANCI</name>
<protein>
    <submittedName>
        <fullName evidence="1">Uncharacterized protein</fullName>
    </submittedName>
</protein>
<gene>
    <name evidence="1" type="ORF">Tci_891673</name>
</gene>
<dbReference type="AlphaFoldDB" id="A0A699UJC9"/>
<sequence>MCDARESGSGLVDFKADDWLRLEAEYRRQGKDVLLPLDMMLRRDEYFAGAYPYFADALGRADGCRPSLGFTDSDVVQYMTADRHNNKLVKSGLLARMRQAVDDAVGIDPDHDIPF</sequence>
<dbReference type="EMBL" id="BKCJ011316621">
    <property type="protein sequence ID" value="GFD19704.1"/>
    <property type="molecule type" value="Genomic_DNA"/>
</dbReference>
<reference evidence="1" key="1">
    <citation type="journal article" date="2019" name="Sci. Rep.">
        <title>Draft genome of Tanacetum cinerariifolium, the natural source of mosquito coil.</title>
        <authorList>
            <person name="Yamashiro T."/>
            <person name="Shiraishi A."/>
            <person name="Satake H."/>
            <person name="Nakayama K."/>
        </authorList>
    </citation>
    <scope>NUCLEOTIDE SEQUENCE</scope>
</reference>
<comment type="caution">
    <text evidence="1">The sequence shown here is derived from an EMBL/GenBank/DDBJ whole genome shotgun (WGS) entry which is preliminary data.</text>
</comment>